<dbReference type="Gene3D" id="1.20.5.2950">
    <property type="match status" value="1"/>
</dbReference>
<gene>
    <name evidence="2" type="ORF">OSSY52_14200</name>
</gene>
<evidence type="ECO:0000313" key="3">
    <source>
        <dbReference type="Proteomes" id="UP000516361"/>
    </source>
</evidence>
<accession>A0A7G1GBQ9</accession>
<proteinExistence type="predicted"/>
<evidence type="ECO:0000313" key="2">
    <source>
        <dbReference type="EMBL" id="BBE31279.1"/>
    </source>
</evidence>
<dbReference type="SUPFAM" id="SSF81573">
    <property type="entry name" value="F1F0 ATP synthase subunit B, membrane domain"/>
    <property type="match status" value="1"/>
</dbReference>
<sequence length="231" mass="27408">MYNKRIIHNQYVVLDSPKDINIEKDHVINDSEEKDTAEQIIKEAEKRAEQIIKEAEKRAEQIIEETRKKVEEDKQEIIKEFKINLEKQQEEYIVNASKSIENVIKNIDLYAEKYIGIANEFIVEAIKTILKKYIKEEIFNKPQWINEVLMEVRDKINSFKQIVLKMNSKMVQNYGYLFENIKSDSFIIKEDNTLNENQINVETEVGTYEIFPENYINEIVKSLEDSFNEST</sequence>
<reference evidence="2 3" key="1">
    <citation type="submission" date="2018-06" db="EMBL/GenBank/DDBJ databases">
        <title>Genome sequencing of Oceanotoga sp. sy52.</title>
        <authorList>
            <person name="Mori K."/>
        </authorList>
    </citation>
    <scope>NUCLEOTIDE SEQUENCE [LARGE SCALE GENOMIC DNA]</scope>
    <source>
        <strain evidence="3">sy52</strain>
    </source>
</reference>
<protein>
    <recommendedName>
        <fullName evidence="4">Flagellar assembly protein FliH/Type III secretion system HrpE domain-containing protein</fullName>
    </recommendedName>
</protein>
<feature type="coiled-coil region" evidence="1">
    <location>
        <begin position="27"/>
        <end position="91"/>
    </location>
</feature>
<dbReference type="AlphaFoldDB" id="A0A7G1GBQ9"/>
<dbReference type="InterPro" id="IPR028987">
    <property type="entry name" value="ATP_synth_B-like_membr_sf"/>
</dbReference>
<dbReference type="RefSeq" id="WP_190613715.1">
    <property type="nucleotide sequence ID" value="NZ_AP018712.1"/>
</dbReference>
<organism evidence="2 3">
    <name type="scientific">Tepiditoga spiralis</name>
    <dbReference type="NCBI Taxonomy" id="2108365"/>
    <lineage>
        <taxon>Bacteria</taxon>
        <taxon>Thermotogati</taxon>
        <taxon>Thermotogota</taxon>
        <taxon>Thermotogae</taxon>
        <taxon>Petrotogales</taxon>
        <taxon>Petrotogaceae</taxon>
        <taxon>Tepiditoga</taxon>
    </lineage>
</organism>
<keyword evidence="1" id="KW-0175">Coiled coil</keyword>
<evidence type="ECO:0000256" key="1">
    <source>
        <dbReference type="SAM" id="Coils"/>
    </source>
</evidence>
<evidence type="ECO:0008006" key="4">
    <source>
        <dbReference type="Google" id="ProtNLM"/>
    </source>
</evidence>
<dbReference type="EMBL" id="AP018712">
    <property type="protein sequence ID" value="BBE31279.1"/>
    <property type="molecule type" value="Genomic_DNA"/>
</dbReference>
<dbReference type="KEGG" id="ocy:OSSY52_14200"/>
<name>A0A7G1GBQ9_9BACT</name>
<dbReference type="InParanoid" id="A0A7G1GBQ9"/>
<dbReference type="Proteomes" id="UP000516361">
    <property type="component" value="Chromosome"/>
</dbReference>
<keyword evidence="3" id="KW-1185">Reference proteome</keyword>